<reference evidence="2 4" key="2">
    <citation type="submission" date="2022-01" db="EMBL/GenBank/DDBJ databases">
        <title>VMRC isolate genome collection.</title>
        <authorList>
            <person name="France M."/>
            <person name="Rutt L."/>
            <person name="Humphrys M."/>
            <person name="Ravel J."/>
        </authorList>
    </citation>
    <scope>NUCLEOTIDE SEQUENCE [LARGE SCALE GENOMIC DNA]</scope>
    <source>
        <strain evidence="2 4">C0172B4</strain>
    </source>
</reference>
<dbReference type="EMBL" id="JAKHEY010000001">
    <property type="protein sequence ID" value="MCZ9677714.1"/>
    <property type="molecule type" value="Genomic_DNA"/>
</dbReference>
<dbReference type="Proteomes" id="UP001211420">
    <property type="component" value="Unassembled WGS sequence"/>
</dbReference>
<keyword evidence="1" id="KW-0472">Membrane</keyword>
<proteinExistence type="predicted"/>
<dbReference type="AlphaFoldDB" id="A0AAW5WWA6"/>
<dbReference type="Proteomes" id="UP001211566">
    <property type="component" value="Unassembled WGS sequence"/>
</dbReference>
<comment type="caution">
    <text evidence="3">The sequence shown here is derived from an EMBL/GenBank/DDBJ whole genome shotgun (WGS) entry which is preliminary data.</text>
</comment>
<organism evidence="3 5">
    <name type="scientific">Lactobacillus mulieris</name>
    <dbReference type="NCBI Taxonomy" id="2508708"/>
    <lineage>
        <taxon>Bacteria</taxon>
        <taxon>Bacillati</taxon>
        <taxon>Bacillota</taxon>
        <taxon>Bacilli</taxon>
        <taxon>Lactobacillales</taxon>
        <taxon>Lactobacillaceae</taxon>
        <taxon>Lactobacillus</taxon>
    </lineage>
</organism>
<evidence type="ECO:0000256" key="1">
    <source>
        <dbReference type="SAM" id="Phobius"/>
    </source>
</evidence>
<evidence type="ECO:0008006" key="6">
    <source>
        <dbReference type="Google" id="ProtNLM"/>
    </source>
</evidence>
<evidence type="ECO:0000313" key="5">
    <source>
        <dbReference type="Proteomes" id="UP001211566"/>
    </source>
</evidence>
<keyword evidence="1" id="KW-1133">Transmembrane helix</keyword>
<protein>
    <recommendedName>
        <fullName evidence="6">DUF1056 family protein</fullName>
    </recommendedName>
</protein>
<keyword evidence="1" id="KW-0812">Transmembrane</keyword>
<gene>
    <name evidence="2" type="ORF">L2772_01295</name>
    <name evidence="3" type="ORF">L2Z99_01280</name>
</gene>
<dbReference type="EMBL" id="JAKHPW010000001">
    <property type="protein sequence ID" value="MCZ3621503.1"/>
    <property type="molecule type" value="Genomic_DNA"/>
</dbReference>
<dbReference type="RefSeq" id="WP_269254234.1">
    <property type="nucleotide sequence ID" value="NZ_JAKHEY010000001.1"/>
</dbReference>
<evidence type="ECO:0000313" key="4">
    <source>
        <dbReference type="Proteomes" id="UP001211420"/>
    </source>
</evidence>
<feature type="transmembrane region" description="Helical" evidence="1">
    <location>
        <begin position="25"/>
        <end position="47"/>
    </location>
</feature>
<evidence type="ECO:0000313" key="3">
    <source>
        <dbReference type="EMBL" id="MCZ9677714.1"/>
    </source>
</evidence>
<evidence type="ECO:0000313" key="2">
    <source>
        <dbReference type="EMBL" id="MCZ3621503.1"/>
    </source>
</evidence>
<keyword evidence="4" id="KW-1185">Reference proteome</keyword>
<accession>A0AAW5WWA6</accession>
<sequence>MKKITAFLISLVIFATLLFIFRSNIWLAITFTVFVGISVAGLFSSFAK</sequence>
<reference evidence="3" key="1">
    <citation type="submission" date="2022-01" db="EMBL/GenBank/DDBJ databases">
        <title>STING isolate genome collection.</title>
        <authorList>
            <person name="France M."/>
            <person name="Rutt L."/>
            <person name="Humphrys M."/>
            <person name="Ravel J."/>
        </authorList>
    </citation>
    <scope>NUCLEOTIDE SEQUENCE</scope>
    <source>
        <strain evidence="3">C0081E5</strain>
    </source>
</reference>
<name>A0AAW5WWA6_9LACO</name>